<dbReference type="GO" id="GO:0007030">
    <property type="term" value="P:Golgi organization"/>
    <property type="evidence" value="ECO:0007669"/>
    <property type="project" value="TreeGrafter"/>
</dbReference>
<dbReference type="PANTHER" id="PTHR24092:SF190">
    <property type="entry name" value="PHOSPHOLIPID-TRANSPORTING ATPASE"/>
    <property type="match status" value="1"/>
</dbReference>
<proteinExistence type="predicted"/>
<dbReference type="PANTHER" id="PTHR24092">
    <property type="entry name" value="PROBABLE PHOSPHOLIPID-TRANSPORTING ATPASE"/>
    <property type="match status" value="1"/>
</dbReference>
<reference evidence="3" key="1">
    <citation type="submission" date="2017-02" db="UniProtKB">
        <authorList>
            <consortium name="WormBaseParasite"/>
        </authorList>
    </citation>
    <scope>IDENTIFICATION</scope>
</reference>
<evidence type="ECO:0000313" key="2">
    <source>
        <dbReference type="Proteomes" id="UP000278627"/>
    </source>
</evidence>
<dbReference type="EMBL" id="UZAD01008592">
    <property type="protein sequence ID" value="VDN88687.1"/>
    <property type="molecule type" value="Genomic_DNA"/>
</dbReference>
<dbReference type="GO" id="GO:0000166">
    <property type="term" value="F:nucleotide binding"/>
    <property type="evidence" value="ECO:0007669"/>
    <property type="project" value="InterPro"/>
</dbReference>
<evidence type="ECO:0000313" key="3">
    <source>
        <dbReference type="WBParaSite" id="BPAG_0000753701-mRNA-1"/>
    </source>
</evidence>
<keyword evidence="2" id="KW-1185">Reference proteome</keyword>
<dbReference type="GO" id="GO:0045332">
    <property type="term" value="P:phospholipid translocation"/>
    <property type="evidence" value="ECO:0007669"/>
    <property type="project" value="TreeGrafter"/>
</dbReference>
<dbReference type="Gene3D" id="3.40.1110.10">
    <property type="entry name" value="Calcium-transporting ATPase, cytoplasmic domain N"/>
    <property type="match status" value="1"/>
</dbReference>
<dbReference type="GO" id="GO:0005886">
    <property type="term" value="C:plasma membrane"/>
    <property type="evidence" value="ECO:0007669"/>
    <property type="project" value="TreeGrafter"/>
</dbReference>
<dbReference type="Pfam" id="PF13246">
    <property type="entry name" value="Cation_ATPase"/>
    <property type="match status" value="1"/>
</dbReference>
<dbReference type="AlphaFoldDB" id="A0A0N4TH49"/>
<gene>
    <name evidence="1" type="ORF">BPAG_LOCUS7501</name>
</gene>
<sequence length="98" mass="11171">MKDTTKGLYEVAEFWRLLALCHTSMPERKNGRLEYQAQSPDEAALTSAARNFGYVFKSRTAQTITLEIAGSEEVYDLLAILDFNNVRKRMSVIVRNPL</sequence>
<reference evidence="1 2" key="2">
    <citation type="submission" date="2018-11" db="EMBL/GenBank/DDBJ databases">
        <authorList>
            <consortium name="Pathogen Informatics"/>
        </authorList>
    </citation>
    <scope>NUCLEOTIDE SEQUENCE [LARGE SCALE GENOMIC DNA]</scope>
</reference>
<protein>
    <submittedName>
        <fullName evidence="3">THUMP domain-containing protein</fullName>
    </submittedName>
</protein>
<organism evidence="3">
    <name type="scientific">Brugia pahangi</name>
    <name type="common">Filarial nematode worm</name>
    <dbReference type="NCBI Taxonomy" id="6280"/>
    <lineage>
        <taxon>Eukaryota</taxon>
        <taxon>Metazoa</taxon>
        <taxon>Ecdysozoa</taxon>
        <taxon>Nematoda</taxon>
        <taxon>Chromadorea</taxon>
        <taxon>Rhabditida</taxon>
        <taxon>Spirurina</taxon>
        <taxon>Spiruromorpha</taxon>
        <taxon>Filarioidea</taxon>
        <taxon>Onchocercidae</taxon>
        <taxon>Brugia</taxon>
    </lineage>
</organism>
<dbReference type="STRING" id="6280.A0A0N4TH49"/>
<dbReference type="Proteomes" id="UP000278627">
    <property type="component" value="Unassembled WGS sequence"/>
</dbReference>
<name>A0A0N4TH49_BRUPA</name>
<dbReference type="SUPFAM" id="SSF81660">
    <property type="entry name" value="Metal cation-transporting ATPase, ATP-binding domain N"/>
    <property type="match status" value="1"/>
</dbReference>
<accession>A0A0N4TH49</accession>
<dbReference type="WBParaSite" id="BPAG_0000753701-mRNA-1">
    <property type="protein sequence ID" value="BPAG_0000753701-mRNA-1"/>
    <property type="gene ID" value="BPAG_0000753701"/>
</dbReference>
<dbReference type="GO" id="GO:0140326">
    <property type="term" value="F:ATPase-coupled intramembrane lipid transporter activity"/>
    <property type="evidence" value="ECO:0007669"/>
    <property type="project" value="TreeGrafter"/>
</dbReference>
<dbReference type="GO" id="GO:0005802">
    <property type="term" value="C:trans-Golgi network"/>
    <property type="evidence" value="ECO:0007669"/>
    <property type="project" value="TreeGrafter"/>
</dbReference>
<evidence type="ECO:0000313" key="1">
    <source>
        <dbReference type="EMBL" id="VDN88687.1"/>
    </source>
</evidence>
<dbReference type="InterPro" id="IPR023299">
    <property type="entry name" value="ATPase_P-typ_cyto_dom_N"/>
</dbReference>